<evidence type="ECO:0000313" key="2">
    <source>
        <dbReference type="EMBL" id="QFI37972.1"/>
    </source>
</evidence>
<dbReference type="KEGG" id="mmaa:FR932_08965"/>
<dbReference type="InterPro" id="IPR011250">
    <property type="entry name" value="OMP/PagP_B-barrel"/>
</dbReference>
<dbReference type="SUPFAM" id="SSF56925">
    <property type="entry name" value="OMPA-like"/>
    <property type="match status" value="1"/>
</dbReference>
<dbReference type="AlphaFoldDB" id="A0A5J6WNI8"/>
<name>A0A5J6WNI8_MORMI</name>
<protein>
    <recommendedName>
        <fullName evidence="4">Porin family protein</fullName>
    </recommendedName>
</protein>
<evidence type="ECO:0000256" key="1">
    <source>
        <dbReference type="SAM" id="SignalP"/>
    </source>
</evidence>
<dbReference type="OrthoDB" id="7593840at2"/>
<dbReference type="Proteomes" id="UP000327424">
    <property type="component" value="Chromosome"/>
</dbReference>
<sequence>MKRITLTLLTALTAPLTFANNTDSVAQADTASSNALFPPLFDVQDDTIFGLPSLMSQDMSQEQNAAILTQEDIESKTSKLDLPIADKKTANPGKKWEHALPFFAEDVIMNGYDLPLPFGISIIYANVQQDMTLTDLSVGYGGGPKYDIDFVSFDNTESNTHTPQLKLDAWVLPFMNVFATVGKLTGTVGINFAIDGNQALAQLGTDCSSRIKPPECYLLTDQRLEVEDIEASLTGMSYGAGMMFVGGWNSYFISVPVTFTWTDMDRSDTEGYVVNVLPRVGKQFQFNNGSSLSLYVGTSYLKSQLTLSGSQPIPGTDQSIDYKVEQENVDKWMGLVGGSYNLSKHWMVAFEYGGIGGASRQQFITNLSYRY</sequence>
<feature type="signal peptide" evidence="1">
    <location>
        <begin position="1"/>
        <end position="19"/>
    </location>
</feature>
<evidence type="ECO:0000313" key="3">
    <source>
        <dbReference type="Proteomes" id="UP000327424"/>
    </source>
</evidence>
<dbReference type="RefSeq" id="WP_019441863.1">
    <property type="nucleotide sequence ID" value="NZ_ALOE01000022.1"/>
</dbReference>
<dbReference type="EMBL" id="CP044399">
    <property type="protein sequence ID" value="QFI37972.1"/>
    <property type="molecule type" value="Genomic_DNA"/>
</dbReference>
<evidence type="ECO:0008006" key="4">
    <source>
        <dbReference type="Google" id="ProtNLM"/>
    </source>
</evidence>
<proteinExistence type="predicted"/>
<accession>A0A5J6WNI8</accession>
<organism evidence="2 3">
    <name type="scientific">Moritella marina ATCC 15381</name>
    <dbReference type="NCBI Taxonomy" id="1202962"/>
    <lineage>
        <taxon>Bacteria</taxon>
        <taxon>Pseudomonadati</taxon>
        <taxon>Pseudomonadota</taxon>
        <taxon>Gammaproteobacteria</taxon>
        <taxon>Alteromonadales</taxon>
        <taxon>Moritellaceae</taxon>
        <taxon>Moritella</taxon>
    </lineage>
</organism>
<gene>
    <name evidence="2" type="ORF">FR932_08965</name>
</gene>
<keyword evidence="3" id="KW-1185">Reference proteome</keyword>
<reference evidence="2 3" key="1">
    <citation type="submission" date="2019-09" db="EMBL/GenBank/DDBJ databases">
        <title>Hybrid Assembly of the complete Genome of the Deep-Sea Bacterium Moritella marina from long Nanopore and Illumina reads.</title>
        <authorList>
            <person name="Magin S."/>
            <person name="Georgoulis A."/>
            <person name="Papadimitriou K."/>
            <person name="Iliakis G."/>
            <person name="Vorgias C.E."/>
        </authorList>
    </citation>
    <scope>NUCLEOTIDE SEQUENCE [LARGE SCALE GENOMIC DNA]</scope>
    <source>
        <strain evidence="2 3">MP-1</strain>
    </source>
</reference>
<feature type="chain" id="PRO_5023830637" description="Porin family protein" evidence="1">
    <location>
        <begin position="20"/>
        <end position="371"/>
    </location>
</feature>
<keyword evidence="1" id="KW-0732">Signal</keyword>